<feature type="compositionally biased region" description="Polar residues" evidence="1">
    <location>
        <begin position="449"/>
        <end position="480"/>
    </location>
</feature>
<feature type="compositionally biased region" description="Low complexity" evidence="1">
    <location>
        <begin position="701"/>
        <end position="716"/>
    </location>
</feature>
<feature type="region of interest" description="Disordered" evidence="1">
    <location>
        <begin position="449"/>
        <end position="517"/>
    </location>
</feature>
<feature type="domain" description="PH" evidence="2">
    <location>
        <begin position="122"/>
        <end position="214"/>
    </location>
</feature>
<evidence type="ECO:0000256" key="1">
    <source>
        <dbReference type="SAM" id="MobiDB-lite"/>
    </source>
</evidence>
<dbReference type="AlphaFoldDB" id="A0A7S4CYL8"/>
<feature type="domain" description="PH" evidence="2">
    <location>
        <begin position="12"/>
        <end position="101"/>
    </location>
</feature>
<feature type="compositionally biased region" description="Low complexity" evidence="1">
    <location>
        <begin position="536"/>
        <end position="550"/>
    </location>
</feature>
<feature type="region of interest" description="Disordered" evidence="1">
    <location>
        <begin position="533"/>
        <end position="557"/>
    </location>
</feature>
<feature type="region of interest" description="Disordered" evidence="1">
    <location>
        <begin position="294"/>
        <end position="314"/>
    </location>
</feature>
<dbReference type="EMBL" id="HBJA01061003">
    <property type="protein sequence ID" value="CAE0810407.1"/>
    <property type="molecule type" value="Transcribed_RNA"/>
</dbReference>
<evidence type="ECO:0000313" key="3">
    <source>
        <dbReference type="EMBL" id="CAE0810407.1"/>
    </source>
</evidence>
<proteinExistence type="predicted"/>
<dbReference type="SUPFAM" id="SSF50729">
    <property type="entry name" value="PH domain-like"/>
    <property type="match status" value="2"/>
</dbReference>
<name>A0A7S4CYL8_9EUGL</name>
<feature type="compositionally biased region" description="Polar residues" evidence="1">
    <location>
        <begin position="294"/>
        <end position="304"/>
    </location>
</feature>
<sequence>MPRPKRGKERDGACLRGGLLKKVFSGGGDWQTGYYELYQDRLLYYRPHKVIDLGNVSLIPSRSAPLVFTVLNVLDRSSTIFRTPTETGRIDWLECIAHIIRRSYQGASSDSIFLDEIEDCGECIKEGMLQRYSRGQSESWRNCYLRLYPNNKGLLQTFEHADTLSMANITAQPHATHTCRFVLLGPHVMEPYTLECSSVQGREQWLKVLRSLEAVKADGPPQPNAVRPMCNGDSVPRADCHSDSRAAHSCTLPSPKGPTAYWPSKGYEGSLYTGAETTPVTGDGSPGRVVHSYTLPSQSPSKLTAPSKPIEPPEAVPIKRRHSIVRAAHSFTIPPSRGQVTYLPPCSQGSALPTKPAEAPLAGEGMPVTVSHGAARAVHSYTIPSSSGASYLPTRSTVEASLPKVADNPVTGNAGTGSWSTSMAYTSQLRRNSPATSLWTPLLEKNFETSTPISQPSSLQAAKPTPLTSDSLRQLDTPSYTDLKPAQPDALEMPPVMSLPTPEESRTDHVPPVQAPVPWRSSFNDMYTSAAAGLGSIRSPPRSRSATPPRGSDVQAMSQVTYAPLSETPRNVSMGSAPVSASSSFSSLPASMLSLAQSSFTDTSLPSEYSYSAPTLPERMHEYTVPDVQTSTSYAGMSWAPTEKVKGPADDISPQDPPVAQNVATPMQYTTQAPQPLLRNSTPTRSTYPIQQPSPPPSPGPTAAASPAPTQYQPPARTSVPLPYGVPASVASYPYPGLQQTVRYGQSTQPTLAVPTYSGAAPPATVFAATSQATSGYSTLAQGYTPLPRRQSDNMYPGYQTGYQYNSSMLQYKMAGNPYNIRSPAR</sequence>
<dbReference type="SMART" id="SM00233">
    <property type="entry name" value="PH"/>
    <property type="match status" value="2"/>
</dbReference>
<gene>
    <name evidence="3" type="ORF">EGYM00163_LOCUS21542</name>
</gene>
<dbReference type="InterPro" id="IPR001849">
    <property type="entry name" value="PH_domain"/>
</dbReference>
<accession>A0A7S4CYL8</accession>
<protein>
    <recommendedName>
        <fullName evidence="2">PH domain-containing protein</fullName>
    </recommendedName>
</protein>
<evidence type="ECO:0000259" key="2">
    <source>
        <dbReference type="PROSITE" id="PS50003"/>
    </source>
</evidence>
<reference evidence="3" key="1">
    <citation type="submission" date="2021-01" db="EMBL/GenBank/DDBJ databases">
        <authorList>
            <person name="Corre E."/>
            <person name="Pelletier E."/>
            <person name="Niang G."/>
            <person name="Scheremetjew M."/>
            <person name="Finn R."/>
            <person name="Kale V."/>
            <person name="Holt S."/>
            <person name="Cochrane G."/>
            <person name="Meng A."/>
            <person name="Brown T."/>
            <person name="Cohen L."/>
        </authorList>
    </citation>
    <scope>NUCLEOTIDE SEQUENCE</scope>
    <source>
        <strain evidence="3">CCMP1594</strain>
    </source>
</reference>
<dbReference type="PROSITE" id="PS50003">
    <property type="entry name" value="PH_DOMAIN"/>
    <property type="match status" value="2"/>
</dbReference>
<feature type="region of interest" description="Disordered" evidence="1">
    <location>
        <begin position="641"/>
        <end position="720"/>
    </location>
</feature>
<organism evidence="3">
    <name type="scientific">Eutreptiella gymnastica</name>
    <dbReference type="NCBI Taxonomy" id="73025"/>
    <lineage>
        <taxon>Eukaryota</taxon>
        <taxon>Discoba</taxon>
        <taxon>Euglenozoa</taxon>
        <taxon>Euglenida</taxon>
        <taxon>Spirocuta</taxon>
        <taxon>Euglenophyceae</taxon>
        <taxon>Eutreptiales</taxon>
        <taxon>Eutreptiaceae</taxon>
        <taxon>Eutreptiella</taxon>
    </lineage>
</organism>
<feature type="compositionally biased region" description="Polar residues" evidence="1">
    <location>
        <begin position="662"/>
        <end position="685"/>
    </location>
</feature>
<dbReference type="CDD" id="cd00821">
    <property type="entry name" value="PH"/>
    <property type="match status" value="2"/>
</dbReference>